<name>A0A3R9NK00_9BACT</name>
<sequence length="207" mass="23743">MQYDTLPKWLTEILINGTSTWDKATITSFPYLLEQITLHDSVWSYTFIPEVDQLVLVIQLDSHWNKDFCHQLDSWPYLAVEITEPLNICCIATAEPVTNIISGAESNSFAYSSFAEWISTGKSLGILPMDYYQLPQNTVIHRTEIETIGGHFSCIHREEIRVLLYSSEGKPLSIDLSRRESAFHKPTTLKPKEPGVLSRLFYWLKSL</sequence>
<accession>A0A3R9NK00</accession>
<reference evidence="1 2" key="1">
    <citation type="submission" date="2018-12" db="EMBL/GenBank/DDBJ databases">
        <authorList>
            <person name="Feng G."/>
            <person name="Zhu H."/>
        </authorList>
    </citation>
    <scope>NUCLEOTIDE SEQUENCE [LARGE SCALE GENOMIC DNA]</scope>
    <source>
        <strain evidence="1 2">KCTC 12533</strain>
    </source>
</reference>
<evidence type="ECO:0000313" key="1">
    <source>
        <dbReference type="EMBL" id="RSK48835.1"/>
    </source>
</evidence>
<dbReference type="RefSeq" id="WP_125419622.1">
    <property type="nucleotide sequence ID" value="NZ_RWIT01000004.1"/>
</dbReference>
<dbReference type="OrthoDB" id="878093at2"/>
<dbReference type="AlphaFoldDB" id="A0A3R9NK00"/>
<evidence type="ECO:0000313" key="2">
    <source>
        <dbReference type="Proteomes" id="UP000273500"/>
    </source>
</evidence>
<dbReference type="Proteomes" id="UP000273500">
    <property type="component" value="Unassembled WGS sequence"/>
</dbReference>
<comment type="caution">
    <text evidence="1">The sequence shown here is derived from an EMBL/GenBank/DDBJ whole genome shotgun (WGS) entry which is preliminary data.</text>
</comment>
<dbReference type="EMBL" id="RWIT01000004">
    <property type="protein sequence ID" value="RSK48835.1"/>
    <property type="molecule type" value="Genomic_DNA"/>
</dbReference>
<organism evidence="1 2">
    <name type="scientific">Hymenobacter rigui</name>
    <dbReference type="NCBI Taxonomy" id="334424"/>
    <lineage>
        <taxon>Bacteria</taxon>
        <taxon>Pseudomonadati</taxon>
        <taxon>Bacteroidota</taxon>
        <taxon>Cytophagia</taxon>
        <taxon>Cytophagales</taxon>
        <taxon>Hymenobacteraceae</taxon>
        <taxon>Hymenobacter</taxon>
    </lineage>
</organism>
<protein>
    <submittedName>
        <fullName evidence="1">Uncharacterized protein</fullName>
    </submittedName>
</protein>
<gene>
    <name evidence="1" type="ORF">EI291_09725</name>
</gene>
<keyword evidence="2" id="KW-1185">Reference proteome</keyword>
<proteinExistence type="predicted"/>